<evidence type="ECO:0000256" key="8">
    <source>
        <dbReference type="ARBA" id="ARBA00023136"/>
    </source>
</evidence>
<keyword evidence="8 9" id="KW-0472">Membrane</keyword>
<dbReference type="AlphaFoldDB" id="A0A6J7DF98"/>
<accession>A0A6J7DF98</accession>
<keyword evidence="3 9" id="KW-0812">Transmembrane</keyword>
<dbReference type="GO" id="GO:0005507">
    <property type="term" value="F:copper ion binding"/>
    <property type="evidence" value="ECO:0007669"/>
    <property type="project" value="InterPro"/>
</dbReference>
<feature type="transmembrane region" description="Helical" evidence="9">
    <location>
        <begin position="232"/>
        <end position="251"/>
    </location>
</feature>
<evidence type="ECO:0000256" key="5">
    <source>
        <dbReference type="ARBA" id="ARBA00022729"/>
    </source>
</evidence>
<evidence type="ECO:0000256" key="6">
    <source>
        <dbReference type="ARBA" id="ARBA00022989"/>
    </source>
</evidence>
<dbReference type="Gene3D" id="2.60.40.1220">
    <property type="match status" value="1"/>
</dbReference>
<evidence type="ECO:0000313" key="12">
    <source>
        <dbReference type="EMBL" id="CAB4869226.1"/>
    </source>
</evidence>
<evidence type="ECO:0000256" key="9">
    <source>
        <dbReference type="SAM" id="Phobius"/>
    </source>
</evidence>
<feature type="domain" description="Copper resistance protein D" evidence="11">
    <location>
        <begin position="330"/>
        <end position="421"/>
    </location>
</feature>
<keyword evidence="4" id="KW-0479">Metal-binding</keyword>
<name>A0A6J7DF98_9ZZZZ</name>
<dbReference type="PANTHER" id="PTHR34820">
    <property type="entry name" value="INNER MEMBRANE PROTEIN YEBZ"/>
    <property type="match status" value="1"/>
</dbReference>
<evidence type="ECO:0000256" key="7">
    <source>
        <dbReference type="ARBA" id="ARBA00023008"/>
    </source>
</evidence>
<dbReference type="InterPro" id="IPR032694">
    <property type="entry name" value="CopC/D"/>
</dbReference>
<feature type="transmembrane region" description="Helical" evidence="9">
    <location>
        <begin position="263"/>
        <end position="282"/>
    </location>
</feature>
<feature type="transmembrane region" description="Helical" evidence="9">
    <location>
        <begin position="334"/>
        <end position="352"/>
    </location>
</feature>
<dbReference type="PANTHER" id="PTHR34820:SF4">
    <property type="entry name" value="INNER MEMBRANE PROTEIN YEBZ"/>
    <property type="match status" value="1"/>
</dbReference>
<dbReference type="Pfam" id="PF04234">
    <property type="entry name" value="CopC"/>
    <property type="match status" value="1"/>
</dbReference>
<dbReference type="InterPro" id="IPR007348">
    <property type="entry name" value="CopC_dom"/>
</dbReference>
<dbReference type="GO" id="GO:0006825">
    <property type="term" value="P:copper ion transport"/>
    <property type="evidence" value="ECO:0007669"/>
    <property type="project" value="InterPro"/>
</dbReference>
<evidence type="ECO:0000256" key="2">
    <source>
        <dbReference type="ARBA" id="ARBA00022475"/>
    </source>
</evidence>
<proteinExistence type="predicted"/>
<keyword evidence="6 9" id="KW-1133">Transmembrane helix</keyword>
<comment type="subcellular location">
    <subcellularLocation>
        <location evidence="1">Cell membrane</location>
        <topology evidence="1">Multi-pass membrane protein</topology>
    </subcellularLocation>
</comment>
<protein>
    <submittedName>
        <fullName evidence="12">Unannotated protein</fullName>
    </submittedName>
</protein>
<evidence type="ECO:0000259" key="11">
    <source>
        <dbReference type="Pfam" id="PF05425"/>
    </source>
</evidence>
<feature type="transmembrane region" description="Helical" evidence="9">
    <location>
        <begin position="302"/>
        <end position="322"/>
    </location>
</feature>
<feature type="transmembrane region" description="Helical" evidence="9">
    <location>
        <begin position="186"/>
        <end position="212"/>
    </location>
</feature>
<dbReference type="EMBL" id="CAFBLJ010000039">
    <property type="protein sequence ID" value="CAB4869226.1"/>
    <property type="molecule type" value="Genomic_DNA"/>
</dbReference>
<feature type="transmembrane region" description="Helical" evidence="9">
    <location>
        <begin position="372"/>
        <end position="393"/>
    </location>
</feature>
<dbReference type="InterPro" id="IPR014756">
    <property type="entry name" value="Ig_E-set"/>
</dbReference>
<feature type="domain" description="CopC" evidence="10">
    <location>
        <begin position="27"/>
        <end position="123"/>
    </location>
</feature>
<dbReference type="GO" id="GO:0005886">
    <property type="term" value="C:plasma membrane"/>
    <property type="evidence" value="ECO:0007669"/>
    <property type="project" value="UniProtKB-SubCell"/>
</dbReference>
<gene>
    <name evidence="12" type="ORF">UFOPK3304_00901</name>
</gene>
<dbReference type="GO" id="GO:0042597">
    <property type="term" value="C:periplasmic space"/>
    <property type="evidence" value="ECO:0007669"/>
    <property type="project" value="InterPro"/>
</dbReference>
<keyword evidence="5" id="KW-0732">Signal</keyword>
<evidence type="ECO:0000256" key="1">
    <source>
        <dbReference type="ARBA" id="ARBA00004651"/>
    </source>
</evidence>
<evidence type="ECO:0000256" key="4">
    <source>
        <dbReference type="ARBA" id="ARBA00022723"/>
    </source>
</evidence>
<reference evidence="12" key="1">
    <citation type="submission" date="2020-05" db="EMBL/GenBank/DDBJ databases">
        <authorList>
            <person name="Chiriac C."/>
            <person name="Salcher M."/>
            <person name="Ghai R."/>
            <person name="Kavagutti S V."/>
        </authorList>
    </citation>
    <scope>NUCLEOTIDE SEQUENCE</scope>
</reference>
<evidence type="ECO:0000256" key="3">
    <source>
        <dbReference type="ARBA" id="ARBA00022692"/>
    </source>
</evidence>
<keyword evidence="7" id="KW-0186">Copper</keyword>
<feature type="transmembrane region" description="Helical" evidence="9">
    <location>
        <begin position="151"/>
        <end position="174"/>
    </location>
</feature>
<feature type="transmembrane region" description="Helical" evidence="9">
    <location>
        <begin position="405"/>
        <end position="423"/>
    </location>
</feature>
<dbReference type="SUPFAM" id="SSF81296">
    <property type="entry name" value="E set domains"/>
    <property type="match status" value="1"/>
</dbReference>
<evidence type="ECO:0000259" key="10">
    <source>
        <dbReference type="Pfam" id="PF04234"/>
    </source>
</evidence>
<dbReference type="InterPro" id="IPR014755">
    <property type="entry name" value="Cu-Rt/internalin_Ig-like"/>
</dbReference>
<dbReference type="Pfam" id="PF05425">
    <property type="entry name" value="CopD"/>
    <property type="match status" value="1"/>
</dbReference>
<keyword evidence="2" id="KW-1003">Cell membrane</keyword>
<sequence>MRKIRKSWFVIAAVVASIAWASPVSAHAQLDTSTPAPSAVLESAPTEIRLDFNEPVTPVARSIEIYNQEGQRIVLGEALVSKDDPSVLIAGDVPAIPDGLYVVAWRAVSNDGHAIDGAYTFQIGASAPIVATSDLIANVLSGQNGPRGLSWLMGIAKFLGFSGLCLVLGCLVMAAAGSIHSRRIPLFIGIGWVSAVVSAIALFVTQGPYTIAGKWSDCFKTSLWSDVYATRLGKALVIRELLLVLLLVLVWSLRGHFERSLTSWWRSTTLLVGIGIVLTLSASGHPSASAQSGIAVFADALHLSSVILWVGGLTVLAFGGVLRSNNADVVVNRFSRIATFAIPITVVTGLWQMWHLVPAVSDITQTKWGQALLVKSCLVVAAVTLGAFARWLIRRGEGTSIHRVVVVEVLIAVLALGVTAGMLSQSPEVTAANAVFSTQLVDGDMIASIAVTPGRVGNNEIHVTISTPGGSLSPVDNITMRLTLPGSEVPTITAAVSELGPNHFVGTLSILTPGTWNLEILVQPDPSTSTRFSTDVPIS</sequence>
<dbReference type="InterPro" id="IPR008457">
    <property type="entry name" value="Cu-R_CopD_dom"/>
</dbReference>
<organism evidence="12">
    <name type="scientific">freshwater metagenome</name>
    <dbReference type="NCBI Taxonomy" id="449393"/>
    <lineage>
        <taxon>unclassified sequences</taxon>
        <taxon>metagenomes</taxon>
        <taxon>ecological metagenomes</taxon>
    </lineage>
</organism>
<dbReference type="GO" id="GO:0046688">
    <property type="term" value="P:response to copper ion"/>
    <property type="evidence" value="ECO:0007669"/>
    <property type="project" value="InterPro"/>
</dbReference>